<dbReference type="Gene3D" id="3.30.470.20">
    <property type="entry name" value="ATP-grasp fold, B domain"/>
    <property type="match status" value="1"/>
</dbReference>
<comment type="caution">
    <text evidence="15">The sequence shown here is derived from an EMBL/GenBank/DDBJ whole genome shotgun (WGS) entry which is preliminary data.</text>
</comment>
<comment type="catalytic activity">
    <reaction evidence="1">
        <text>1D-myo-inositol 3,4,5,6-tetrakisphosphate + ATP = 1D-myo-inositol 1,3,4,5,6-pentakisphosphate + ADP + H(+)</text>
        <dbReference type="Rhea" id="RHEA:12452"/>
        <dbReference type="ChEBI" id="CHEBI:15378"/>
        <dbReference type="ChEBI" id="CHEBI:30616"/>
        <dbReference type="ChEBI" id="CHEBI:57539"/>
        <dbReference type="ChEBI" id="CHEBI:57733"/>
        <dbReference type="ChEBI" id="CHEBI:456216"/>
        <dbReference type="EC" id="2.7.1.134"/>
    </reaction>
</comment>
<dbReference type="GO" id="GO:0005524">
    <property type="term" value="F:ATP binding"/>
    <property type="evidence" value="ECO:0007669"/>
    <property type="project" value="UniProtKB-UniRule"/>
</dbReference>
<dbReference type="InterPro" id="IPR011761">
    <property type="entry name" value="ATP-grasp"/>
</dbReference>
<dbReference type="EMBL" id="JAUUTY010000007">
    <property type="protein sequence ID" value="KAK1604444.1"/>
    <property type="molecule type" value="Genomic_DNA"/>
</dbReference>
<evidence type="ECO:0000256" key="5">
    <source>
        <dbReference type="ARBA" id="ARBA00009601"/>
    </source>
</evidence>
<dbReference type="InterPro" id="IPR008656">
    <property type="entry name" value="Inositol_tetrakis-P_1-kinase"/>
</dbReference>
<dbReference type="PROSITE" id="PS50975">
    <property type="entry name" value="ATP_GRASP"/>
    <property type="match status" value="1"/>
</dbReference>
<evidence type="ECO:0000256" key="9">
    <source>
        <dbReference type="ARBA" id="ARBA00022741"/>
    </source>
</evidence>
<dbReference type="GO" id="GO:0052726">
    <property type="term" value="F:inositol-1,3,4-trisphosphate 5-kinase activity"/>
    <property type="evidence" value="ECO:0007669"/>
    <property type="project" value="InterPro"/>
</dbReference>
<dbReference type="Proteomes" id="UP001231189">
    <property type="component" value="Unassembled WGS sequence"/>
</dbReference>
<evidence type="ECO:0000256" key="1">
    <source>
        <dbReference type="ARBA" id="ARBA00000084"/>
    </source>
</evidence>
<comment type="similarity">
    <text evidence="5">Belongs to the ITPK1 family.</text>
</comment>
<evidence type="ECO:0000256" key="7">
    <source>
        <dbReference type="ARBA" id="ARBA00022679"/>
    </source>
</evidence>
<feature type="domain" description="ATP-grasp" evidence="14">
    <location>
        <begin position="168"/>
        <end position="379"/>
    </location>
</feature>
<dbReference type="InterPro" id="IPR041429">
    <property type="entry name" value="ITPK1_N"/>
</dbReference>
<gene>
    <name evidence="15" type="ORF">QYE76_028117</name>
</gene>
<evidence type="ECO:0000256" key="13">
    <source>
        <dbReference type="PROSITE-ProRule" id="PRU00409"/>
    </source>
</evidence>
<name>A0AAD8VFH6_LOLMU</name>
<dbReference type="Pfam" id="PF05770">
    <property type="entry name" value="Ins134_P3_kin"/>
    <property type="match status" value="1"/>
</dbReference>
<evidence type="ECO:0000256" key="6">
    <source>
        <dbReference type="ARBA" id="ARBA00011245"/>
    </source>
</evidence>
<comment type="subunit">
    <text evidence="6">Monomer.</text>
</comment>
<dbReference type="GO" id="GO:0000287">
    <property type="term" value="F:magnesium ion binding"/>
    <property type="evidence" value="ECO:0007669"/>
    <property type="project" value="InterPro"/>
</dbReference>
<dbReference type="GO" id="GO:0052725">
    <property type="term" value="F:inositol-1,3,4-trisphosphate 6-kinase activity"/>
    <property type="evidence" value="ECO:0007669"/>
    <property type="project" value="InterPro"/>
</dbReference>
<accession>A0AAD8VFH6</accession>
<dbReference type="AlphaFoldDB" id="A0AAD8VFH6"/>
<keyword evidence="7" id="KW-0808">Transferase</keyword>
<keyword evidence="12" id="KW-0460">Magnesium</keyword>
<dbReference type="PANTHER" id="PTHR14217">
    <property type="entry name" value="INOSITOL-TETRAKISPHOSPHATE 1-KINASE"/>
    <property type="match status" value="1"/>
</dbReference>
<comment type="catalytic activity">
    <reaction evidence="2">
        <text>1D-myo-inositol 1,3,4-trisphosphate + ATP = 1D-myo-inositol 1,3,4,6-tetrakisphosphate + ADP + H(+)</text>
        <dbReference type="Rhea" id="RHEA:20940"/>
        <dbReference type="ChEBI" id="CHEBI:15378"/>
        <dbReference type="ChEBI" id="CHEBI:30616"/>
        <dbReference type="ChEBI" id="CHEBI:57660"/>
        <dbReference type="ChEBI" id="CHEBI:58414"/>
        <dbReference type="ChEBI" id="CHEBI:456216"/>
        <dbReference type="EC" id="2.7.1.159"/>
    </reaction>
</comment>
<evidence type="ECO:0000313" key="16">
    <source>
        <dbReference type="Proteomes" id="UP001231189"/>
    </source>
</evidence>
<keyword evidence="10" id="KW-0418">Kinase</keyword>
<comment type="catalytic activity">
    <reaction evidence="3">
        <text>1D-myo-inositol 1,3,4-trisphosphate + ATP = 1D-myo-inositol 1,3,4,5-tetrakisphosphate + ADP + H(+)</text>
        <dbReference type="Rhea" id="RHEA:13253"/>
        <dbReference type="ChEBI" id="CHEBI:15378"/>
        <dbReference type="ChEBI" id="CHEBI:30616"/>
        <dbReference type="ChEBI" id="CHEBI:57895"/>
        <dbReference type="ChEBI" id="CHEBI:58414"/>
        <dbReference type="ChEBI" id="CHEBI:456216"/>
        <dbReference type="EC" id="2.7.1.159"/>
    </reaction>
</comment>
<protein>
    <recommendedName>
        <fullName evidence="14">ATP-grasp domain-containing protein</fullName>
    </recommendedName>
</protein>
<evidence type="ECO:0000256" key="11">
    <source>
        <dbReference type="ARBA" id="ARBA00022840"/>
    </source>
</evidence>
<evidence type="ECO:0000256" key="4">
    <source>
        <dbReference type="ARBA" id="ARBA00001946"/>
    </source>
</evidence>
<keyword evidence="11 13" id="KW-0067">ATP-binding</keyword>
<keyword evidence="8" id="KW-0479">Metal-binding</keyword>
<dbReference type="InterPro" id="IPR040464">
    <property type="entry name" value="InsP(3)kin_ATP-grasp"/>
</dbReference>
<evidence type="ECO:0000256" key="12">
    <source>
        <dbReference type="ARBA" id="ARBA00022842"/>
    </source>
</evidence>
<dbReference type="GO" id="GO:0047325">
    <property type="term" value="F:inositol-3,4,5,6-tetrakisphosphate 1-kinase activity"/>
    <property type="evidence" value="ECO:0007669"/>
    <property type="project" value="UniProtKB-EC"/>
</dbReference>
<dbReference type="GO" id="GO:0005737">
    <property type="term" value="C:cytoplasm"/>
    <property type="evidence" value="ECO:0007669"/>
    <property type="project" value="TreeGrafter"/>
</dbReference>
<organism evidence="15 16">
    <name type="scientific">Lolium multiflorum</name>
    <name type="common">Italian ryegrass</name>
    <name type="synonym">Lolium perenne subsp. multiflorum</name>
    <dbReference type="NCBI Taxonomy" id="4521"/>
    <lineage>
        <taxon>Eukaryota</taxon>
        <taxon>Viridiplantae</taxon>
        <taxon>Streptophyta</taxon>
        <taxon>Embryophyta</taxon>
        <taxon>Tracheophyta</taxon>
        <taxon>Spermatophyta</taxon>
        <taxon>Magnoliopsida</taxon>
        <taxon>Liliopsida</taxon>
        <taxon>Poales</taxon>
        <taxon>Poaceae</taxon>
        <taxon>BOP clade</taxon>
        <taxon>Pooideae</taxon>
        <taxon>Poodae</taxon>
        <taxon>Poeae</taxon>
        <taxon>Poeae Chloroplast Group 2 (Poeae type)</taxon>
        <taxon>Loliodinae</taxon>
        <taxon>Loliinae</taxon>
        <taxon>Lolium</taxon>
    </lineage>
</organism>
<evidence type="ECO:0000256" key="2">
    <source>
        <dbReference type="ARBA" id="ARBA00000399"/>
    </source>
</evidence>
<dbReference type="Pfam" id="PF17927">
    <property type="entry name" value="Ins134_P3_kin_N"/>
    <property type="match status" value="1"/>
</dbReference>
<evidence type="ECO:0000313" key="15">
    <source>
        <dbReference type="EMBL" id="KAK1604444.1"/>
    </source>
</evidence>
<comment type="cofactor">
    <cofactor evidence="4">
        <name>Mg(2+)</name>
        <dbReference type="ChEBI" id="CHEBI:18420"/>
    </cofactor>
</comment>
<reference evidence="15" key="1">
    <citation type="submission" date="2023-07" db="EMBL/GenBank/DDBJ databases">
        <title>A chromosome-level genome assembly of Lolium multiflorum.</title>
        <authorList>
            <person name="Chen Y."/>
            <person name="Copetti D."/>
            <person name="Kolliker R."/>
            <person name="Studer B."/>
        </authorList>
    </citation>
    <scope>NUCLEOTIDE SEQUENCE</scope>
    <source>
        <strain evidence="15">02402/16</strain>
        <tissue evidence="15">Leaf</tissue>
    </source>
</reference>
<sequence length="399" mass="42845">MSTKPRCVCVHLHNPQGSTTVQDYHPHTNTDTGQIDRDTLAEAEHSREKKVMGMAADEEPPASATLPPHTYTIGYALQPKKVDTVIRPSLVALAAERGMRLVAVDPSRPLADQGPFHLLIHKLYDQQWRAQLEAFSALHPSVPVVDPPAAVARLLDRASMLDVVAEVNAAGRAGSLRVPLQVTIHDTSDLADPDLLAALRFPLIAKPLDVDGSAGSHAMSLVYRRDGLAGLRPPVVLQEFVNHGAVLFKVYVVGAHATCVRRRSLPDVPAERLLDLDADAAVPFANVSSLATVHADTEDDVGDDAEMPPPGLVDEVARGLRRALGLHLFNFDMIRGRKAAGGAGQYFIIDINYFPGFDKLPGYEVALTDFFDEMIRSAGTGSGTGVADGAMPPTFSADV</sequence>
<evidence type="ECO:0000259" key="14">
    <source>
        <dbReference type="PROSITE" id="PS50975"/>
    </source>
</evidence>
<evidence type="ECO:0000256" key="3">
    <source>
        <dbReference type="ARBA" id="ARBA00000680"/>
    </source>
</evidence>
<keyword evidence="9 13" id="KW-0547">Nucleotide-binding</keyword>
<dbReference type="SUPFAM" id="SSF56059">
    <property type="entry name" value="Glutathione synthetase ATP-binding domain-like"/>
    <property type="match status" value="1"/>
</dbReference>
<proteinExistence type="inferred from homology"/>
<evidence type="ECO:0000256" key="8">
    <source>
        <dbReference type="ARBA" id="ARBA00022723"/>
    </source>
</evidence>
<dbReference type="GO" id="GO:0032957">
    <property type="term" value="P:inositol trisphosphate metabolic process"/>
    <property type="evidence" value="ECO:0007669"/>
    <property type="project" value="InterPro"/>
</dbReference>
<dbReference type="PANTHER" id="PTHR14217:SF21">
    <property type="entry name" value="INOSITOL-TETRAKISPHOSPHATE 1-KINASE"/>
    <property type="match status" value="1"/>
</dbReference>
<evidence type="ECO:0000256" key="10">
    <source>
        <dbReference type="ARBA" id="ARBA00022777"/>
    </source>
</evidence>
<keyword evidence="16" id="KW-1185">Reference proteome</keyword>